<dbReference type="InterPro" id="IPR002912">
    <property type="entry name" value="ACT_dom"/>
</dbReference>
<dbReference type="GO" id="GO:0006189">
    <property type="term" value="P:'de novo' IMP biosynthetic process"/>
    <property type="evidence" value="ECO:0007669"/>
    <property type="project" value="InterPro"/>
</dbReference>
<dbReference type="PRINTS" id="PR01575">
    <property type="entry name" value="FFH4HYDRLASE"/>
</dbReference>
<dbReference type="PANTHER" id="PTHR42706:SF1">
    <property type="entry name" value="FORMYLTETRAHYDROFOLATE DEFORMYLASE 2, MITOCHONDRIAL"/>
    <property type="match status" value="1"/>
</dbReference>
<evidence type="ECO:0000259" key="3">
    <source>
        <dbReference type="PROSITE" id="PS51671"/>
    </source>
</evidence>
<dbReference type="InterPro" id="IPR044074">
    <property type="entry name" value="PurU_ACT"/>
</dbReference>
<dbReference type="HAMAP" id="MF_01927">
    <property type="entry name" value="PurU"/>
    <property type="match status" value="1"/>
</dbReference>
<dbReference type="SUPFAM" id="SSF53328">
    <property type="entry name" value="Formyltransferase"/>
    <property type="match status" value="1"/>
</dbReference>
<sequence>MDLLATFTCKDTSGIVHTMTDAVLKCDGNIIENQQFTDPITGMFCMRTRFTTNASRDDAEQILQRELARFAPELKIREITNRPRALIMVTKESHCLRDLLYLRELGELPVEIPLVISNHDELRGLVESHGIAFEHLPVNAQNKKSQESEIMARIQELNIDVVVLARYMQILSKEFCNEFAGHIINIHHSFLPGFKGARPYHQAYERGVKIIGATAHFVTEDLDEGPIIEQDIAHVTHSATPDDLISIGRDIERRVLAKAVRLYAEDRVFLLGNRTVIFI</sequence>
<dbReference type="PANTHER" id="PTHR42706">
    <property type="entry name" value="FORMYLTETRAHYDROFOLATE DEFORMYLASE"/>
    <property type="match status" value="1"/>
</dbReference>
<dbReference type="PROSITE" id="PS51671">
    <property type="entry name" value="ACT"/>
    <property type="match status" value="1"/>
</dbReference>
<dbReference type="GO" id="GO:0008864">
    <property type="term" value="F:formyltetrahydrofolate deformylase activity"/>
    <property type="evidence" value="ECO:0007669"/>
    <property type="project" value="InterPro"/>
</dbReference>
<gene>
    <name evidence="4" type="ORF">UFOPK1506_00261</name>
</gene>
<reference evidence="4" key="1">
    <citation type="submission" date="2020-05" db="EMBL/GenBank/DDBJ databases">
        <authorList>
            <person name="Chiriac C."/>
            <person name="Salcher M."/>
            <person name="Ghai R."/>
            <person name="Kavagutti S V."/>
        </authorList>
    </citation>
    <scope>NUCLEOTIDE SEQUENCE</scope>
</reference>
<accession>A0A6J6CA73</accession>
<dbReference type="CDD" id="cd08648">
    <property type="entry name" value="FMT_core_Formyl-FH4-Hydrolase_C"/>
    <property type="match status" value="1"/>
</dbReference>
<protein>
    <submittedName>
        <fullName evidence="4">Unannotated protein</fullName>
    </submittedName>
</protein>
<evidence type="ECO:0000313" key="4">
    <source>
        <dbReference type="EMBL" id="CAB4548176.1"/>
    </source>
</evidence>
<dbReference type="InterPro" id="IPR041729">
    <property type="entry name" value="Formyl-FH4-Hydrolase_C"/>
</dbReference>
<feature type="domain" description="ACT" evidence="3">
    <location>
        <begin position="4"/>
        <end position="81"/>
    </location>
</feature>
<dbReference type="AlphaFoldDB" id="A0A6J6CA73"/>
<evidence type="ECO:0000256" key="1">
    <source>
        <dbReference type="ARBA" id="ARBA00022563"/>
    </source>
</evidence>
<dbReference type="InterPro" id="IPR004810">
    <property type="entry name" value="PurU"/>
</dbReference>
<dbReference type="GO" id="GO:0006730">
    <property type="term" value="P:one-carbon metabolic process"/>
    <property type="evidence" value="ECO:0007669"/>
    <property type="project" value="UniProtKB-KW"/>
</dbReference>
<dbReference type="InterPro" id="IPR045865">
    <property type="entry name" value="ACT-like_dom_sf"/>
</dbReference>
<keyword evidence="1" id="KW-0554">One-carbon metabolism</keyword>
<keyword evidence="2" id="KW-0378">Hydrolase</keyword>
<dbReference type="NCBIfam" id="NF004684">
    <property type="entry name" value="PRK06027.1"/>
    <property type="match status" value="1"/>
</dbReference>
<dbReference type="Pfam" id="PF00551">
    <property type="entry name" value="Formyl_trans_N"/>
    <property type="match status" value="1"/>
</dbReference>
<proteinExistence type="inferred from homology"/>
<dbReference type="NCBIfam" id="TIGR00655">
    <property type="entry name" value="PurU"/>
    <property type="match status" value="1"/>
</dbReference>
<dbReference type="EMBL" id="CAEZSV010000028">
    <property type="protein sequence ID" value="CAB4548176.1"/>
    <property type="molecule type" value="Genomic_DNA"/>
</dbReference>
<dbReference type="SUPFAM" id="SSF55021">
    <property type="entry name" value="ACT-like"/>
    <property type="match status" value="1"/>
</dbReference>
<dbReference type="InterPro" id="IPR036477">
    <property type="entry name" value="Formyl_transf_N_sf"/>
</dbReference>
<evidence type="ECO:0000256" key="2">
    <source>
        <dbReference type="ARBA" id="ARBA00022801"/>
    </source>
</evidence>
<dbReference type="Gene3D" id="3.30.70.260">
    <property type="match status" value="1"/>
</dbReference>
<name>A0A6J6CA73_9ZZZZ</name>
<dbReference type="Gene3D" id="3.40.50.170">
    <property type="entry name" value="Formyl transferase, N-terminal domain"/>
    <property type="match status" value="1"/>
</dbReference>
<dbReference type="InterPro" id="IPR002376">
    <property type="entry name" value="Formyl_transf_N"/>
</dbReference>
<organism evidence="4">
    <name type="scientific">freshwater metagenome</name>
    <dbReference type="NCBI Taxonomy" id="449393"/>
    <lineage>
        <taxon>unclassified sequences</taxon>
        <taxon>metagenomes</taxon>
        <taxon>ecological metagenomes</taxon>
    </lineage>
</organism>
<dbReference type="CDD" id="cd04875">
    <property type="entry name" value="ACT_F4HF-DF"/>
    <property type="match status" value="1"/>
</dbReference>
<dbReference type="PIRSF" id="PIRSF036480">
    <property type="entry name" value="FormyFH4_hydr"/>
    <property type="match status" value="1"/>
</dbReference>